<feature type="region of interest" description="Disordered" evidence="1">
    <location>
        <begin position="1"/>
        <end position="70"/>
    </location>
</feature>
<organism evidence="2 3">
    <name type="scientific">Nonomuraea typhae</name>
    <dbReference type="NCBI Taxonomy" id="2603600"/>
    <lineage>
        <taxon>Bacteria</taxon>
        <taxon>Bacillati</taxon>
        <taxon>Actinomycetota</taxon>
        <taxon>Actinomycetes</taxon>
        <taxon>Streptosporangiales</taxon>
        <taxon>Streptosporangiaceae</taxon>
        <taxon>Nonomuraea</taxon>
    </lineage>
</organism>
<dbReference type="Proteomes" id="UP001612741">
    <property type="component" value="Unassembled WGS sequence"/>
</dbReference>
<accession>A0ABW7YQE4</accession>
<evidence type="ECO:0008006" key="4">
    <source>
        <dbReference type="Google" id="ProtNLM"/>
    </source>
</evidence>
<gene>
    <name evidence="2" type="ORF">ACIBG2_12200</name>
</gene>
<evidence type="ECO:0000313" key="3">
    <source>
        <dbReference type="Proteomes" id="UP001612741"/>
    </source>
</evidence>
<evidence type="ECO:0000313" key="2">
    <source>
        <dbReference type="EMBL" id="MFI6498145.1"/>
    </source>
</evidence>
<feature type="compositionally biased region" description="Polar residues" evidence="1">
    <location>
        <begin position="1"/>
        <end position="14"/>
    </location>
</feature>
<evidence type="ECO:0000256" key="1">
    <source>
        <dbReference type="SAM" id="MobiDB-lite"/>
    </source>
</evidence>
<protein>
    <recommendedName>
        <fullName evidence="4">Glycosyltransferase</fullName>
    </recommendedName>
</protein>
<dbReference type="RefSeq" id="WP_397081402.1">
    <property type="nucleotide sequence ID" value="NZ_JBITGY010000003.1"/>
</dbReference>
<keyword evidence="3" id="KW-1185">Reference proteome</keyword>
<sequence>MTSFPVWPTVSSIPVSARTDEPPASLDNLAGVSGTGRDTGRAPAAPGESRRGGARGAEANPAAGFGFSGDPEQRGEVREDMVHAQRVWDATLAANRLDDAGLVRERQRAETAELTVTAGLLVDGRPGRVAACVDALLGHTTAHVLALDLGDVDGAGAVLHERAGRHPGRVTAWHAGERASWRAGSATWSACRAKLLHLDTAAVHVFMDIDLTLDGDAITPLIARIKQGAVAAGWDEPIGPDRLLAVRRSAALRALPEDSAHDATLLLWQALPGAVTLPVTPEIGLA</sequence>
<dbReference type="EMBL" id="JBITGY010000003">
    <property type="protein sequence ID" value="MFI6498145.1"/>
    <property type="molecule type" value="Genomic_DNA"/>
</dbReference>
<name>A0ABW7YQE4_9ACTN</name>
<comment type="caution">
    <text evidence="2">The sequence shown here is derived from an EMBL/GenBank/DDBJ whole genome shotgun (WGS) entry which is preliminary data.</text>
</comment>
<proteinExistence type="predicted"/>
<reference evidence="2 3" key="1">
    <citation type="submission" date="2024-10" db="EMBL/GenBank/DDBJ databases">
        <title>The Natural Products Discovery Center: Release of the First 8490 Sequenced Strains for Exploring Actinobacteria Biosynthetic Diversity.</title>
        <authorList>
            <person name="Kalkreuter E."/>
            <person name="Kautsar S.A."/>
            <person name="Yang D."/>
            <person name="Bader C.D."/>
            <person name="Teijaro C.N."/>
            <person name="Fluegel L."/>
            <person name="Davis C.M."/>
            <person name="Simpson J.R."/>
            <person name="Lauterbach L."/>
            <person name="Steele A.D."/>
            <person name="Gui C."/>
            <person name="Meng S."/>
            <person name="Li G."/>
            <person name="Viehrig K."/>
            <person name="Ye F."/>
            <person name="Su P."/>
            <person name="Kiefer A.F."/>
            <person name="Nichols A."/>
            <person name="Cepeda A.J."/>
            <person name="Yan W."/>
            <person name="Fan B."/>
            <person name="Jiang Y."/>
            <person name="Adhikari A."/>
            <person name="Zheng C.-J."/>
            <person name="Schuster L."/>
            <person name="Cowan T.M."/>
            <person name="Smanski M.J."/>
            <person name="Chevrette M.G."/>
            <person name="De Carvalho L.P.S."/>
            <person name="Shen B."/>
        </authorList>
    </citation>
    <scope>NUCLEOTIDE SEQUENCE [LARGE SCALE GENOMIC DNA]</scope>
    <source>
        <strain evidence="2 3">NPDC050545</strain>
    </source>
</reference>